<evidence type="ECO:0000313" key="2">
    <source>
        <dbReference type="Proteomes" id="UP000326641"/>
    </source>
</evidence>
<protein>
    <submittedName>
        <fullName evidence="1">Uncharacterized protein</fullName>
    </submittedName>
</protein>
<accession>A0A564WFG1</accession>
<comment type="caution">
    <text evidence="1">The sequence shown here is derived from an EMBL/GenBank/DDBJ whole genome shotgun (WGS) entry which is preliminary data.</text>
</comment>
<proteinExistence type="predicted"/>
<gene>
    <name evidence="1" type="ORF">DF3PA_40088</name>
</gene>
<dbReference type="Proteomes" id="UP000326641">
    <property type="component" value="Unassembled WGS sequence"/>
</dbReference>
<organism evidence="1 2">
    <name type="scientific">Candidatus Defluviicoccus seviourii</name>
    <dbReference type="NCBI Taxonomy" id="2565273"/>
    <lineage>
        <taxon>Bacteria</taxon>
        <taxon>Pseudomonadati</taxon>
        <taxon>Pseudomonadota</taxon>
        <taxon>Alphaproteobacteria</taxon>
        <taxon>Rhodospirillales</taxon>
        <taxon>Rhodospirillaceae</taxon>
        <taxon>Defluviicoccus</taxon>
    </lineage>
</organism>
<keyword evidence="2" id="KW-1185">Reference proteome</keyword>
<sequence length="36" mass="4105">MAMVAAERKAGADVRRLYRLVASLNLWRAGENERET</sequence>
<reference evidence="1" key="1">
    <citation type="submission" date="2018-11" db="EMBL/GenBank/DDBJ databases">
        <authorList>
            <person name="Onetto C."/>
        </authorList>
    </citation>
    <scope>NUCLEOTIDE SEQUENCE [LARGE SCALE GENOMIC DNA]</scope>
</reference>
<dbReference type="AlphaFoldDB" id="A0A564WFG1"/>
<name>A0A564WFG1_9PROT</name>
<dbReference type="EMBL" id="UXAT02000034">
    <property type="protein sequence ID" value="VUX47212.1"/>
    <property type="molecule type" value="Genomic_DNA"/>
</dbReference>
<evidence type="ECO:0000313" key="1">
    <source>
        <dbReference type="EMBL" id="VUX47212.1"/>
    </source>
</evidence>